<accession>A0A1I6LDI1</accession>
<evidence type="ECO:0000256" key="10">
    <source>
        <dbReference type="ARBA" id="ARBA00022723"/>
    </source>
</evidence>
<dbReference type="InterPro" id="IPR013221">
    <property type="entry name" value="Mur_ligase_cen"/>
</dbReference>
<dbReference type="InterPro" id="IPR018109">
    <property type="entry name" value="Folylpolyglutamate_synth_CS"/>
</dbReference>
<dbReference type="FunFam" id="3.40.1190.10:FF:000011">
    <property type="entry name" value="Folylpolyglutamate synthase/dihydrofolate synthase"/>
    <property type="match status" value="1"/>
</dbReference>
<dbReference type="Pfam" id="PF08245">
    <property type="entry name" value="Mur_ligase_M"/>
    <property type="match status" value="1"/>
</dbReference>
<reference evidence="21 22" key="1">
    <citation type="submission" date="2016-10" db="EMBL/GenBank/DDBJ databases">
        <authorList>
            <person name="de Groot N.N."/>
        </authorList>
    </citation>
    <scope>NUCLEOTIDE SEQUENCE [LARGE SCALE GENOMIC DNA]</scope>
    <source>
        <strain evidence="21 22">CGMCC 1.10457</strain>
    </source>
</reference>
<name>A0A1I6LDI1_9EURY</name>
<dbReference type="NCBIfam" id="TIGR01496">
    <property type="entry name" value="DHPS"/>
    <property type="match status" value="1"/>
</dbReference>
<evidence type="ECO:0000256" key="5">
    <source>
        <dbReference type="ARBA" id="ARBA00009951"/>
    </source>
</evidence>
<evidence type="ECO:0000256" key="19">
    <source>
        <dbReference type="ARBA" id="ARBA00068433"/>
    </source>
</evidence>
<dbReference type="Pfam" id="PF02875">
    <property type="entry name" value="Mur_ligase_C"/>
    <property type="match status" value="1"/>
</dbReference>
<dbReference type="InterPro" id="IPR004101">
    <property type="entry name" value="Mur_ligase_C"/>
</dbReference>
<dbReference type="EMBL" id="FOZK01000002">
    <property type="protein sequence ID" value="SFS01562.1"/>
    <property type="molecule type" value="Genomic_DNA"/>
</dbReference>
<dbReference type="STRING" id="767519.SAMN05216559_2516"/>
<evidence type="ECO:0000256" key="9">
    <source>
        <dbReference type="ARBA" id="ARBA00022679"/>
    </source>
</evidence>
<dbReference type="PROSITE" id="PS01012">
    <property type="entry name" value="FOLYLPOLYGLU_SYNT_2"/>
    <property type="match status" value="1"/>
</dbReference>
<evidence type="ECO:0000256" key="8">
    <source>
        <dbReference type="ARBA" id="ARBA00022598"/>
    </source>
</evidence>
<dbReference type="InterPro" id="IPR045031">
    <property type="entry name" value="DHP_synth-like"/>
</dbReference>
<evidence type="ECO:0000256" key="14">
    <source>
        <dbReference type="ARBA" id="ARBA00022909"/>
    </source>
</evidence>
<dbReference type="GO" id="GO:0046654">
    <property type="term" value="P:tetrahydrofolate biosynthetic process"/>
    <property type="evidence" value="ECO:0007669"/>
    <property type="project" value="TreeGrafter"/>
</dbReference>
<evidence type="ECO:0000256" key="16">
    <source>
        <dbReference type="ARBA" id="ARBA00047493"/>
    </source>
</evidence>
<evidence type="ECO:0000256" key="17">
    <source>
        <dbReference type="ARBA" id="ARBA00057011"/>
    </source>
</evidence>
<proteinExistence type="inferred from homology"/>
<feature type="domain" description="Pterin-binding" evidence="20">
    <location>
        <begin position="569"/>
        <end position="819"/>
    </location>
</feature>
<evidence type="ECO:0000256" key="2">
    <source>
        <dbReference type="ARBA" id="ARBA00001946"/>
    </source>
</evidence>
<dbReference type="GO" id="GO:0004326">
    <property type="term" value="F:tetrahydrofolylpolyglutamate synthase activity"/>
    <property type="evidence" value="ECO:0007669"/>
    <property type="project" value="UniProtKB-EC"/>
</dbReference>
<dbReference type="AlphaFoldDB" id="A0A1I6LDI1"/>
<keyword evidence="22" id="KW-1185">Reference proteome</keyword>
<evidence type="ECO:0000256" key="15">
    <source>
        <dbReference type="ARBA" id="ARBA00023268"/>
    </source>
</evidence>
<evidence type="ECO:0000256" key="18">
    <source>
        <dbReference type="ARBA" id="ARBA00060901"/>
    </source>
</evidence>
<dbReference type="OrthoDB" id="75177at2157"/>
<dbReference type="NCBIfam" id="TIGR01499">
    <property type="entry name" value="folC"/>
    <property type="match status" value="1"/>
</dbReference>
<evidence type="ECO:0000313" key="22">
    <source>
        <dbReference type="Proteomes" id="UP000199062"/>
    </source>
</evidence>
<dbReference type="CDD" id="cd00739">
    <property type="entry name" value="DHPS"/>
    <property type="match status" value="1"/>
</dbReference>
<comment type="pathway">
    <text evidence="4">Cofactor biosynthesis; tetrahydrofolylpolyglutamate biosynthesis.</text>
</comment>
<dbReference type="EC" id="6.3.2.17" evidence="7"/>
<comment type="catalytic activity">
    <reaction evidence="16">
        <text>(6S)-5,6,7,8-tetrahydrofolyl-(gamma-L-Glu)(n) + L-glutamate + ATP = (6S)-5,6,7,8-tetrahydrofolyl-(gamma-L-Glu)(n+1) + ADP + phosphate + H(+)</text>
        <dbReference type="Rhea" id="RHEA:10580"/>
        <dbReference type="Rhea" id="RHEA-COMP:14738"/>
        <dbReference type="Rhea" id="RHEA-COMP:14740"/>
        <dbReference type="ChEBI" id="CHEBI:15378"/>
        <dbReference type="ChEBI" id="CHEBI:29985"/>
        <dbReference type="ChEBI" id="CHEBI:30616"/>
        <dbReference type="ChEBI" id="CHEBI:43474"/>
        <dbReference type="ChEBI" id="CHEBI:141005"/>
        <dbReference type="ChEBI" id="CHEBI:456216"/>
        <dbReference type="EC" id="6.3.2.17"/>
    </reaction>
</comment>
<dbReference type="GO" id="GO:0004156">
    <property type="term" value="F:dihydropteroate synthase activity"/>
    <property type="evidence" value="ECO:0007669"/>
    <property type="project" value="UniProtKB-EC"/>
</dbReference>
<dbReference type="Gene3D" id="3.20.20.20">
    <property type="entry name" value="Dihydropteroate synthase-like"/>
    <property type="match status" value="1"/>
</dbReference>
<keyword evidence="15" id="KW-0511">Multifunctional enzyme</keyword>
<dbReference type="InterPro" id="IPR011005">
    <property type="entry name" value="Dihydropteroate_synth-like_sf"/>
</dbReference>
<dbReference type="RefSeq" id="WP_089816847.1">
    <property type="nucleotide sequence ID" value="NZ_FOZK01000002.1"/>
</dbReference>
<evidence type="ECO:0000256" key="6">
    <source>
        <dbReference type="ARBA" id="ARBA00012458"/>
    </source>
</evidence>
<keyword evidence="13" id="KW-0460">Magnesium</keyword>
<dbReference type="Gene3D" id="3.90.190.20">
    <property type="entry name" value="Mur ligase, C-terminal domain"/>
    <property type="match status" value="1"/>
</dbReference>
<comment type="catalytic activity">
    <reaction evidence="1">
        <text>(7,8-dihydropterin-6-yl)methyl diphosphate + 4-aminobenzoate = 7,8-dihydropteroate + diphosphate</text>
        <dbReference type="Rhea" id="RHEA:19949"/>
        <dbReference type="ChEBI" id="CHEBI:17836"/>
        <dbReference type="ChEBI" id="CHEBI:17839"/>
        <dbReference type="ChEBI" id="CHEBI:33019"/>
        <dbReference type="ChEBI" id="CHEBI:72950"/>
        <dbReference type="EC" id="2.5.1.15"/>
    </reaction>
</comment>
<dbReference type="InterPro" id="IPR006390">
    <property type="entry name" value="DHP_synth_dom"/>
</dbReference>
<dbReference type="PROSITE" id="PS00792">
    <property type="entry name" value="DHPS_1"/>
    <property type="match status" value="1"/>
</dbReference>
<keyword evidence="11" id="KW-0547">Nucleotide-binding</keyword>
<keyword evidence="12" id="KW-0067">ATP-binding</keyword>
<organism evidence="21 22">
    <name type="scientific">Halomicrobium zhouii</name>
    <dbReference type="NCBI Taxonomy" id="767519"/>
    <lineage>
        <taxon>Archaea</taxon>
        <taxon>Methanobacteriati</taxon>
        <taxon>Methanobacteriota</taxon>
        <taxon>Stenosarchaea group</taxon>
        <taxon>Halobacteria</taxon>
        <taxon>Halobacteriales</taxon>
        <taxon>Haloarculaceae</taxon>
        <taxon>Halomicrobium</taxon>
    </lineage>
</organism>
<evidence type="ECO:0000256" key="3">
    <source>
        <dbReference type="ARBA" id="ARBA00004763"/>
    </source>
</evidence>
<dbReference type="PROSITE" id="PS50972">
    <property type="entry name" value="PTERIN_BINDING"/>
    <property type="match status" value="1"/>
</dbReference>
<comment type="pathway">
    <text evidence="3">Cofactor biosynthesis; tetrahydrofolate biosynthesis; 7,8-dihydrofolate from 2-amino-4-hydroxy-6-hydroxymethyl-7,8-dihydropteridine diphosphate and 4-aminobenzoate: step 1/2.</text>
</comment>
<evidence type="ECO:0000256" key="12">
    <source>
        <dbReference type="ARBA" id="ARBA00022840"/>
    </source>
</evidence>
<dbReference type="Pfam" id="PF00809">
    <property type="entry name" value="Pterin_bind"/>
    <property type="match status" value="1"/>
</dbReference>
<dbReference type="InterPro" id="IPR000489">
    <property type="entry name" value="Pterin-binding_dom"/>
</dbReference>
<dbReference type="InterPro" id="IPR036615">
    <property type="entry name" value="Mur_ligase_C_dom_sf"/>
</dbReference>
<dbReference type="SUPFAM" id="SSF53244">
    <property type="entry name" value="MurD-like peptide ligases, peptide-binding domain"/>
    <property type="match status" value="1"/>
</dbReference>
<evidence type="ECO:0000259" key="20">
    <source>
        <dbReference type="PROSITE" id="PS50972"/>
    </source>
</evidence>
<dbReference type="EC" id="2.5.1.15" evidence="6"/>
<evidence type="ECO:0000313" key="21">
    <source>
        <dbReference type="EMBL" id="SFS01562.1"/>
    </source>
</evidence>
<dbReference type="Gene3D" id="3.40.1190.10">
    <property type="entry name" value="Mur-like, catalytic domain"/>
    <property type="match status" value="1"/>
</dbReference>
<keyword evidence="9" id="KW-0808">Transferase</keyword>
<dbReference type="SUPFAM" id="SSF53623">
    <property type="entry name" value="MurD-like peptide ligases, catalytic domain"/>
    <property type="match status" value="1"/>
</dbReference>
<gene>
    <name evidence="21" type="ORF">SAMN05216559_2516</name>
</gene>
<dbReference type="PANTHER" id="PTHR20941:SF1">
    <property type="entry name" value="FOLIC ACID SYNTHESIS PROTEIN FOL1"/>
    <property type="match status" value="1"/>
</dbReference>
<evidence type="ECO:0000256" key="13">
    <source>
        <dbReference type="ARBA" id="ARBA00022842"/>
    </source>
</evidence>
<dbReference type="InterPro" id="IPR036565">
    <property type="entry name" value="Mur-like_cat_sf"/>
</dbReference>
<comment type="similarity">
    <text evidence="18">In the N-terminal section; belongs to the folylpolyglutamate synthase family.</text>
</comment>
<comment type="similarity">
    <text evidence="5">In the C-terminal section; belongs to the DHPS family.</text>
</comment>
<dbReference type="InterPro" id="IPR001645">
    <property type="entry name" value="Folylpolyglutamate_synth"/>
</dbReference>
<evidence type="ECO:0000256" key="11">
    <source>
        <dbReference type="ARBA" id="ARBA00022741"/>
    </source>
</evidence>
<keyword evidence="14" id="KW-0289">Folate biosynthesis</keyword>
<evidence type="ECO:0000256" key="4">
    <source>
        <dbReference type="ARBA" id="ARBA00005150"/>
    </source>
</evidence>
<dbReference type="GO" id="GO:0046872">
    <property type="term" value="F:metal ion binding"/>
    <property type="evidence" value="ECO:0007669"/>
    <property type="project" value="UniProtKB-KW"/>
</dbReference>
<protein>
    <recommendedName>
        <fullName evidence="19">Probable bifunctional folylpolyglutamate synthase/dihydropteroate synthase</fullName>
        <ecNumber evidence="6">2.5.1.15</ecNumber>
        <ecNumber evidence="7">6.3.2.17</ecNumber>
    </recommendedName>
</protein>
<dbReference type="GO" id="GO:0005524">
    <property type="term" value="F:ATP binding"/>
    <property type="evidence" value="ECO:0007669"/>
    <property type="project" value="UniProtKB-KW"/>
</dbReference>
<keyword evidence="10" id="KW-0479">Metal-binding</keyword>
<comment type="function">
    <text evidence="17">Can complement an H.volcanii mutant strain that is thymidine auxotroph because it lacks the two dihydrofolate reductase genes encoded by hdrA and hdrB.</text>
</comment>
<comment type="cofactor">
    <cofactor evidence="2">
        <name>Mg(2+)</name>
        <dbReference type="ChEBI" id="CHEBI:18420"/>
    </cofactor>
</comment>
<dbReference type="SUPFAM" id="SSF51717">
    <property type="entry name" value="Dihydropteroate synthetase-like"/>
    <property type="match status" value="1"/>
</dbReference>
<evidence type="ECO:0000256" key="7">
    <source>
        <dbReference type="ARBA" id="ARBA00013025"/>
    </source>
</evidence>
<sequence>MEFHEAANFLFDLRRFALRPGTEATRDLLAHLDDPHVDLPCVQIAGSNGKGSTARMLERTLREAGLDVGLYTSPHLDDVRERVTVGGHKITESAIVEFAEEIRPYVIDRAAAGDSPTFFETLTALALWEFDRQDVDVAILEVGIGGKKDATSVVDPVASAVTEVTLEHTGILGDTIDEIARDKAHVAPDDAPLVTATTGEALAAVEDVAGDVVTVDDVVTVGDVAQTDDSGADDGDDSEDPDVEVAYHGRAGLEGEISLSGPDWALETKLPLIGAHQARNAGIAATLARQVADVDEATIARGLRNAHWPGRFEVMDEDPLVVLDGAHNPGGVLRVAETLSEFDYDDLHLVVGAMVDKDLRSVARAIDSVDHVVACQPDVDRAEDESVVAAAFEEETDAEIETRSDVAGAFDIALDAAGEDDCVLVAGSLYAVGEARSRWIRPKIPKRVDSIESARETIEGAHVTDAGAWRMRGKAVHRVLKSRVQPRQAQYLKEELLSLGGECAVSGLNNQDQENLDVVLMATMAQYRRLCDKLDGQPYGLSTLARELRAALDIQQPDSSWDYPWEDGTAVMGILNVTPDSFHDGGEYDAVDDAVARAEEMVAAGVDIIDVGGESTRPGADVVPVEEERDRVVPVIEELADMDALVSIDTRKATVARAALEAGADILNDVSGLEDPEMRFLAAEYDVPLVVMHSEAVPVDPDNDVEYDDVVEDVVDQLTEKVLLAEKAGLDREQIIVDPGLGFGKTRTENFELLGRLGEFETFGCPVLVGHSHKSMFGHVGEGGGDAPNATVAATALAAERGADIVRVHDVHENATAVKVVQAADDPESLDS</sequence>
<keyword evidence="8" id="KW-0436">Ligase</keyword>
<evidence type="ECO:0000256" key="1">
    <source>
        <dbReference type="ARBA" id="ARBA00000012"/>
    </source>
</evidence>
<dbReference type="PANTHER" id="PTHR20941">
    <property type="entry name" value="FOLATE SYNTHESIS PROTEINS"/>
    <property type="match status" value="1"/>
</dbReference>
<dbReference type="PROSITE" id="PS00793">
    <property type="entry name" value="DHPS_2"/>
    <property type="match status" value="1"/>
</dbReference>
<dbReference type="Proteomes" id="UP000199062">
    <property type="component" value="Unassembled WGS sequence"/>
</dbReference>
<dbReference type="GO" id="GO:0046656">
    <property type="term" value="P:folic acid biosynthetic process"/>
    <property type="evidence" value="ECO:0007669"/>
    <property type="project" value="UniProtKB-KW"/>
</dbReference>